<evidence type="ECO:0000256" key="1">
    <source>
        <dbReference type="SAM" id="MobiDB-lite"/>
    </source>
</evidence>
<keyword evidence="3" id="KW-1185">Reference proteome</keyword>
<evidence type="ECO:0000313" key="3">
    <source>
        <dbReference type="Proteomes" id="UP000249056"/>
    </source>
</evidence>
<comment type="caution">
    <text evidence="2">The sequence shown here is derived from an EMBL/GenBank/DDBJ whole genome shotgun (WGS) entry which is preliminary data.</text>
</comment>
<dbReference type="EMBL" id="QKRW01000026">
    <property type="protein sequence ID" value="RAL62183.1"/>
    <property type="molecule type" value="Genomic_DNA"/>
</dbReference>
<feature type="compositionally biased region" description="Polar residues" evidence="1">
    <location>
        <begin position="197"/>
        <end position="212"/>
    </location>
</feature>
<sequence length="212" mass="23570">MDNTLKYTLTGPIAVVSERGHGNSGAAQDFQPCDFRILIDFLFNYEGKPKNEIGHACGDQLKGYYRDIDESFEKIFKGKSEDNKGKSATSISDIEDHRTYRYRADSYTEPDWVKDAETFLGAHKVKGSISSTNLSSFESDNSPIGQPESLILPDFLPDWIVHSPSIHAGPPLQSQTFSSIATNMKTEEESAGKESMGITQITQSTNSVYRKK</sequence>
<organism evidence="2 3">
    <name type="scientific">Monilinia fructigena</name>
    <dbReference type="NCBI Taxonomy" id="38457"/>
    <lineage>
        <taxon>Eukaryota</taxon>
        <taxon>Fungi</taxon>
        <taxon>Dikarya</taxon>
        <taxon>Ascomycota</taxon>
        <taxon>Pezizomycotina</taxon>
        <taxon>Leotiomycetes</taxon>
        <taxon>Helotiales</taxon>
        <taxon>Sclerotiniaceae</taxon>
        <taxon>Monilinia</taxon>
    </lineage>
</organism>
<proteinExistence type="predicted"/>
<dbReference type="AlphaFoldDB" id="A0A395IS15"/>
<feature type="region of interest" description="Disordered" evidence="1">
    <location>
        <begin position="185"/>
        <end position="212"/>
    </location>
</feature>
<dbReference type="Proteomes" id="UP000249056">
    <property type="component" value="Unassembled WGS sequence"/>
</dbReference>
<name>A0A395IS15_9HELO</name>
<dbReference type="OrthoDB" id="437457at2759"/>
<gene>
    <name evidence="2" type="ORF">DID88_002667</name>
</gene>
<accession>A0A395IS15</accession>
<protein>
    <submittedName>
        <fullName evidence="2">Uncharacterized protein</fullName>
    </submittedName>
</protein>
<evidence type="ECO:0000313" key="2">
    <source>
        <dbReference type="EMBL" id="RAL62183.1"/>
    </source>
</evidence>
<reference evidence="2 3" key="1">
    <citation type="submission" date="2018-06" db="EMBL/GenBank/DDBJ databases">
        <title>Genome Sequence of the Brown Rot Fungal Pathogen Monilinia fructigena.</title>
        <authorList>
            <person name="Landi L."/>
            <person name="De Miccolis Angelini R.M."/>
            <person name="Pollastro S."/>
            <person name="Abate D."/>
            <person name="Faretra F."/>
            <person name="Romanazzi G."/>
        </authorList>
    </citation>
    <scope>NUCLEOTIDE SEQUENCE [LARGE SCALE GENOMIC DNA]</scope>
    <source>
        <strain evidence="2 3">Mfrg269</strain>
    </source>
</reference>